<name>A0A9D4D064_DREPO</name>
<evidence type="ECO:0000256" key="1">
    <source>
        <dbReference type="SAM" id="MobiDB-lite"/>
    </source>
</evidence>
<dbReference type="EMBL" id="JAIWYP010000011">
    <property type="protein sequence ID" value="KAH3735687.1"/>
    <property type="molecule type" value="Genomic_DNA"/>
</dbReference>
<feature type="compositionally biased region" description="Basic and acidic residues" evidence="1">
    <location>
        <begin position="15"/>
        <end position="27"/>
    </location>
</feature>
<accession>A0A9D4D064</accession>
<feature type="region of interest" description="Disordered" evidence="1">
    <location>
        <begin position="92"/>
        <end position="116"/>
    </location>
</feature>
<organism evidence="2 3">
    <name type="scientific">Dreissena polymorpha</name>
    <name type="common">Zebra mussel</name>
    <name type="synonym">Mytilus polymorpha</name>
    <dbReference type="NCBI Taxonomy" id="45954"/>
    <lineage>
        <taxon>Eukaryota</taxon>
        <taxon>Metazoa</taxon>
        <taxon>Spiralia</taxon>
        <taxon>Lophotrochozoa</taxon>
        <taxon>Mollusca</taxon>
        <taxon>Bivalvia</taxon>
        <taxon>Autobranchia</taxon>
        <taxon>Heteroconchia</taxon>
        <taxon>Euheterodonta</taxon>
        <taxon>Imparidentia</taxon>
        <taxon>Neoheterodontei</taxon>
        <taxon>Myida</taxon>
        <taxon>Dreissenoidea</taxon>
        <taxon>Dreissenidae</taxon>
        <taxon>Dreissena</taxon>
    </lineage>
</organism>
<gene>
    <name evidence="2" type="ORF">DPMN_042222</name>
</gene>
<dbReference type="AlphaFoldDB" id="A0A9D4D064"/>
<dbReference type="Proteomes" id="UP000828390">
    <property type="component" value="Unassembled WGS sequence"/>
</dbReference>
<reference evidence="2" key="1">
    <citation type="journal article" date="2019" name="bioRxiv">
        <title>The Genome of the Zebra Mussel, Dreissena polymorpha: A Resource for Invasive Species Research.</title>
        <authorList>
            <person name="McCartney M.A."/>
            <person name="Auch B."/>
            <person name="Kono T."/>
            <person name="Mallez S."/>
            <person name="Zhang Y."/>
            <person name="Obille A."/>
            <person name="Becker A."/>
            <person name="Abrahante J.E."/>
            <person name="Garbe J."/>
            <person name="Badalamenti J.P."/>
            <person name="Herman A."/>
            <person name="Mangelson H."/>
            <person name="Liachko I."/>
            <person name="Sullivan S."/>
            <person name="Sone E.D."/>
            <person name="Koren S."/>
            <person name="Silverstein K.A.T."/>
            <person name="Beckman K.B."/>
            <person name="Gohl D.M."/>
        </authorList>
    </citation>
    <scope>NUCLEOTIDE SEQUENCE</scope>
    <source>
        <strain evidence="2">Duluth1</strain>
        <tissue evidence="2">Whole animal</tissue>
    </source>
</reference>
<comment type="caution">
    <text evidence="2">The sequence shown here is derived from an EMBL/GenBank/DDBJ whole genome shotgun (WGS) entry which is preliminary data.</text>
</comment>
<sequence>MKHTKSGDENVEDAENPRKCNDVSNDDTLKEDLIGEDEITSSTAESSVRITCYTKFLRGFNIDERLDFNEIDPQRPSHHDLNRCQTDIQLKQGNVRDWKPHKQEKGYSKDSHICGR</sequence>
<protein>
    <submittedName>
        <fullName evidence="2">Uncharacterized protein</fullName>
    </submittedName>
</protein>
<proteinExistence type="predicted"/>
<reference evidence="2" key="2">
    <citation type="submission" date="2020-11" db="EMBL/GenBank/DDBJ databases">
        <authorList>
            <person name="McCartney M.A."/>
            <person name="Auch B."/>
            <person name="Kono T."/>
            <person name="Mallez S."/>
            <person name="Becker A."/>
            <person name="Gohl D.M."/>
            <person name="Silverstein K.A.T."/>
            <person name="Koren S."/>
            <person name="Bechman K.B."/>
            <person name="Herman A."/>
            <person name="Abrahante J.E."/>
            <person name="Garbe J."/>
        </authorList>
    </citation>
    <scope>NUCLEOTIDE SEQUENCE</scope>
    <source>
        <strain evidence="2">Duluth1</strain>
        <tissue evidence="2">Whole animal</tissue>
    </source>
</reference>
<evidence type="ECO:0000313" key="3">
    <source>
        <dbReference type="Proteomes" id="UP000828390"/>
    </source>
</evidence>
<feature type="compositionally biased region" description="Basic and acidic residues" evidence="1">
    <location>
        <begin position="94"/>
        <end position="116"/>
    </location>
</feature>
<feature type="region of interest" description="Disordered" evidence="1">
    <location>
        <begin position="1"/>
        <end position="27"/>
    </location>
</feature>
<evidence type="ECO:0000313" key="2">
    <source>
        <dbReference type="EMBL" id="KAH3735687.1"/>
    </source>
</evidence>
<keyword evidence="3" id="KW-1185">Reference proteome</keyword>